<keyword evidence="2" id="KW-1185">Reference proteome</keyword>
<evidence type="ECO:0000313" key="1">
    <source>
        <dbReference type="EMBL" id="KAH8978215.1"/>
    </source>
</evidence>
<sequence>MYEPMRIMHLTSQDAANWNSWWSYRRLFQYADPAASGSITRVCAVHMRRNQAIGFNKGHFRAFETAKQTASVHLACMHGDTVVLRWRSWRSRRLSQKDNEHCQRLHSYLLDICCLILLSSCIGGQREAVLTESVRPLVDPCSRSVLLHVFLSLTPPILPRTRRLMYIVPRKKNRESSHSILCALCRGNGNRETAEILFHILFKLKLQNTNSYYSALSHYLTFERM</sequence>
<reference evidence="1" key="1">
    <citation type="submission" date="2022-01" db="EMBL/GenBank/DDBJ databases">
        <title>Comparative genomics reveals a dynamic genome evolution in the ectomycorrhizal milk-cap (Lactarius) mushrooms.</title>
        <authorList>
            <consortium name="DOE Joint Genome Institute"/>
            <person name="Lebreton A."/>
            <person name="Tang N."/>
            <person name="Kuo A."/>
            <person name="LaButti K."/>
            <person name="Drula E."/>
            <person name="Barry K."/>
            <person name="Clum A."/>
            <person name="Lipzen A."/>
            <person name="Mousain D."/>
            <person name="Ng V."/>
            <person name="Wang R."/>
            <person name="Wang X."/>
            <person name="Dai Y."/>
            <person name="Henrissat B."/>
            <person name="Grigoriev I.V."/>
            <person name="Guerin-Laguette A."/>
            <person name="Yu F."/>
            <person name="Martin F.M."/>
        </authorList>
    </citation>
    <scope>NUCLEOTIDE SEQUENCE</scope>
    <source>
        <strain evidence="1">QP</strain>
    </source>
</reference>
<evidence type="ECO:0000313" key="2">
    <source>
        <dbReference type="Proteomes" id="UP001201163"/>
    </source>
</evidence>
<comment type="caution">
    <text evidence="1">The sequence shown here is derived from an EMBL/GenBank/DDBJ whole genome shotgun (WGS) entry which is preliminary data.</text>
</comment>
<accession>A0AAD4Q7D6</accession>
<name>A0AAD4Q7D6_9AGAM</name>
<proteinExistence type="predicted"/>
<dbReference type="AlphaFoldDB" id="A0AAD4Q7D6"/>
<organism evidence="1 2">
    <name type="scientific">Lactarius akahatsu</name>
    <dbReference type="NCBI Taxonomy" id="416441"/>
    <lineage>
        <taxon>Eukaryota</taxon>
        <taxon>Fungi</taxon>
        <taxon>Dikarya</taxon>
        <taxon>Basidiomycota</taxon>
        <taxon>Agaricomycotina</taxon>
        <taxon>Agaricomycetes</taxon>
        <taxon>Russulales</taxon>
        <taxon>Russulaceae</taxon>
        <taxon>Lactarius</taxon>
    </lineage>
</organism>
<dbReference type="Proteomes" id="UP001201163">
    <property type="component" value="Unassembled WGS sequence"/>
</dbReference>
<protein>
    <submittedName>
        <fullName evidence="1">Uncharacterized protein</fullName>
    </submittedName>
</protein>
<dbReference type="EMBL" id="JAKELL010000241">
    <property type="protein sequence ID" value="KAH8978215.1"/>
    <property type="molecule type" value="Genomic_DNA"/>
</dbReference>
<gene>
    <name evidence="1" type="ORF">EDB92DRAFT_633942</name>
</gene>